<evidence type="ECO:0000313" key="2">
    <source>
        <dbReference type="EMBL" id="MQQ08893.1"/>
    </source>
</evidence>
<keyword evidence="1" id="KW-0812">Transmembrane</keyword>
<evidence type="ECO:0000313" key="3">
    <source>
        <dbReference type="Proteomes" id="UP000444174"/>
    </source>
</evidence>
<dbReference type="AlphaFoldDB" id="A0A843YI43"/>
<evidence type="ECO:0000256" key="1">
    <source>
        <dbReference type="SAM" id="Phobius"/>
    </source>
</evidence>
<keyword evidence="1" id="KW-0472">Membrane</keyword>
<organism evidence="2 3">
    <name type="scientific">Tritonibacter litoralis</name>
    <dbReference type="NCBI Taxonomy" id="2662264"/>
    <lineage>
        <taxon>Bacteria</taxon>
        <taxon>Pseudomonadati</taxon>
        <taxon>Pseudomonadota</taxon>
        <taxon>Alphaproteobacteria</taxon>
        <taxon>Rhodobacterales</taxon>
        <taxon>Paracoccaceae</taxon>
        <taxon>Tritonibacter</taxon>
    </lineage>
</organism>
<dbReference type="Proteomes" id="UP000444174">
    <property type="component" value="Unassembled WGS sequence"/>
</dbReference>
<gene>
    <name evidence="2" type="ORF">GFB49_10545</name>
</gene>
<dbReference type="RefSeq" id="WP_153215829.1">
    <property type="nucleotide sequence ID" value="NZ_WIBF01000005.1"/>
</dbReference>
<protein>
    <submittedName>
        <fullName evidence="2">Pilus assembly protein</fullName>
    </submittedName>
</protein>
<dbReference type="EMBL" id="WIBF01000005">
    <property type="protein sequence ID" value="MQQ08893.1"/>
    <property type="molecule type" value="Genomic_DNA"/>
</dbReference>
<sequence length="217" mass="25171">MRKLFSQKAKRFASDTEGSITVEFAIYLPLILFIFAVIVTFFDAFRQESINLKAAYTVSDLISRETQELNEDYIDSMQNMAELLVRPDSVLSLRVTIVRWDEDDDRYYVDWSRVRGQAYAQLNDSSVEALTTRLPNMPDQERVILVETHNQVTPVFPFAMLDVRGERFDQDEDVLLEKSLLDIETFVFTRPRFAPLVRFEGEIIPGPAHDDFTNETI</sequence>
<feature type="transmembrane region" description="Helical" evidence="1">
    <location>
        <begin position="20"/>
        <end position="42"/>
    </location>
</feature>
<accession>A0A843YI43</accession>
<reference evidence="2 3" key="1">
    <citation type="submission" date="2019-10" db="EMBL/GenBank/DDBJ databases">
        <title>Epibacterium sp. nov., isolated from seawater.</title>
        <authorList>
            <person name="Zhang X."/>
            <person name="Li N."/>
        </authorList>
    </citation>
    <scope>NUCLEOTIDE SEQUENCE [LARGE SCALE GENOMIC DNA]</scope>
    <source>
        <strain evidence="2 3">SM1979</strain>
    </source>
</reference>
<keyword evidence="3" id="KW-1185">Reference proteome</keyword>
<keyword evidence="1" id="KW-1133">Transmembrane helix</keyword>
<name>A0A843YI43_9RHOB</name>
<proteinExistence type="predicted"/>
<comment type="caution">
    <text evidence="2">The sequence shown here is derived from an EMBL/GenBank/DDBJ whole genome shotgun (WGS) entry which is preliminary data.</text>
</comment>